<dbReference type="OrthoDB" id="2493222at2759"/>
<gene>
    <name evidence="1" type="ORF">C1645_828598</name>
</gene>
<keyword evidence="2" id="KW-1185">Reference proteome</keyword>
<name>A0A397SLJ2_9GLOM</name>
<organism evidence="1 2">
    <name type="scientific">Glomus cerebriforme</name>
    <dbReference type="NCBI Taxonomy" id="658196"/>
    <lineage>
        <taxon>Eukaryota</taxon>
        <taxon>Fungi</taxon>
        <taxon>Fungi incertae sedis</taxon>
        <taxon>Mucoromycota</taxon>
        <taxon>Glomeromycotina</taxon>
        <taxon>Glomeromycetes</taxon>
        <taxon>Glomerales</taxon>
        <taxon>Glomeraceae</taxon>
        <taxon>Glomus</taxon>
    </lineage>
</organism>
<comment type="caution">
    <text evidence="1">The sequence shown here is derived from an EMBL/GenBank/DDBJ whole genome shotgun (WGS) entry which is preliminary data.</text>
</comment>
<evidence type="ECO:0000313" key="1">
    <source>
        <dbReference type="EMBL" id="RIA86898.1"/>
    </source>
</evidence>
<sequence>MKPLKQVFKHKLHLPSTARFTFTPSSDTIIRGGNTALVDKLPFDPATIKSWKLRSLMFKDQLVNLEGLYVKEWKDINRNLLNRSEKLPGRQPYWYQKYIDTNTISLNKKLLSPIQITVSHLPSHKPQKYPPISTTVPPMNGPLIGTHLLLRQFLVKL</sequence>
<evidence type="ECO:0000313" key="2">
    <source>
        <dbReference type="Proteomes" id="UP000265703"/>
    </source>
</evidence>
<protein>
    <submittedName>
        <fullName evidence="1">Uncharacterized protein</fullName>
    </submittedName>
</protein>
<dbReference type="AlphaFoldDB" id="A0A397SLJ2"/>
<reference evidence="1 2" key="1">
    <citation type="submission" date="2018-06" db="EMBL/GenBank/DDBJ databases">
        <title>Comparative genomics reveals the genomic features of Rhizophagus irregularis, R. cerebriforme, R. diaphanum and Gigaspora rosea, and their symbiotic lifestyle signature.</title>
        <authorList>
            <person name="Morin E."/>
            <person name="San Clemente H."/>
            <person name="Chen E.C.H."/>
            <person name="De La Providencia I."/>
            <person name="Hainaut M."/>
            <person name="Kuo A."/>
            <person name="Kohler A."/>
            <person name="Murat C."/>
            <person name="Tang N."/>
            <person name="Roy S."/>
            <person name="Loubradou J."/>
            <person name="Henrissat B."/>
            <person name="Grigoriev I.V."/>
            <person name="Corradi N."/>
            <person name="Roux C."/>
            <person name="Martin F.M."/>
        </authorList>
    </citation>
    <scope>NUCLEOTIDE SEQUENCE [LARGE SCALE GENOMIC DNA]</scope>
    <source>
        <strain evidence="1 2">DAOM 227022</strain>
    </source>
</reference>
<dbReference type="EMBL" id="QKYT01000338">
    <property type="protein sequence ID" value="RIA86898.1"/>
    <property type="molecule type" value="Genomic_DNA"/>
</dbReference>
<proteinExistence type="predicted"/>
<dbReference type="Proteomes" id="UP000265703">
    <property type="component" value="Unassembled WGS sequence"/>
</dbReference>
<accession>A0A397SLJ2</accession>